<feature type="transmembrane region" description="Helical" evidence="1">
    <location>
        <begin position="21"/>
        <end position="43"/>
    </location>
</feature>
<name>A0A8E2LC95_9BACI</name>
<feature type="transmembrane region" description="Helical" evidence="1">
    <location>
        <begin position="63"/>
        <end position="86"/>
    </location>
</feature>
<dbReference type="PANTHER" id="PTHR43471:SF12">
    <property type="entry name" value="HYPOTHETICAL MEMBRANE PROTEIN, CONSERVED"/>
    <property type="match status" value="1"/>
</dbReference>
<dbReference type="GO" id="GO:0005886">
    <property type="term" value="C:plasma membrane"/>
    <property type="evidence" value="ECO:0007669"/>
    <property type="project" value="UniProtKB-SubCell"/>
</dbReference>
<feature type="transmembrane region" description="Helical" evidence="1">
    <location>
        <begin position="117"/>
        <end position="137"/>
    </location>
</feature>
<reference evidence="2 3" key="1">
    <citation type="submission" date="2017-01" db="EMBL/GenBank/DDBJ databases">
        <title>Draft genome sequence of Bacillus oleronius.</title>
        <authorList>
            <person name="Allam M."/>
        </authorList>
    </citation>
    <scope>NUCLEOTIDE SEQUENCE [LARGE SCALE GENOMIC DNA]</scope>
    <source>
        <strain evidence="2 3">DSM 9356</strain>
    </source>
</reference>
<feature type="transmembrane region" description="Helical" evidence="1">
    <location>
        <begin position="178"/>
        <end position="199"/>
    </location>
</feature>
<protein>
    <submittedName>
        <fullName evidence="2">ABC transporter permease</fullName>
    </submittedName>
</protein>
<keyword evidence="1" id="KW-1133">Transmembrane helix</keyword>
<evidence type="ECO:0000313" key="2">
    <source>
        <dbReference type="EMBL" id="OOP66760.1"/>
    </source>
</evidence>
<keyword evidence="1" id="KW-0812">Transmembrane</keyword>
<keyword evidence="1" id="KW-0472">Membrane</keyword>
<dbReference type="Proteomes" id="UP000189761">
    <property type="component" value="Unassembled WGS sequence"/>
</dbReference>
<dbReference type="GO" id="GO:0140359">
    <property type="term" value="F:ABC-type transporter activity"/>
    <property type="evidence" value="ECO:0007669"/>
    <property type="project" value="InterPro"/>
</dbReference>
<sequence>MKSFLINPVLNKEFKLRFRSLKTFIGLFAYLLAIALIVIGFILLMTEFRGSSYFRPEQSRELFVMLSFIQLALILFITPGLTAGVISGEREKQTLNILLTTVQSSTSIILSKLFSSFLYLLLLIVASLPLYSMVFLFGGVAPATLLAVFGLYVFTIIVFASIGVFFSTIIRKTIVSIVTTYGVTLLLAGGTAFLFMIVLSMTQMHNYTVQTPPTNPAGYFIAMFNAPMVLAGIVMPEIVDEIYRTTGIDFPLWISHIICYSIIVLLCLFLSIRKLRPNMKVKK</sequence>
<proteinExistence type="predicted"/>
<dbReference type="RefSeq" id="WP_071976583.1">
    <property type="nucleotide sequence ID" value="NZ_CP065424.1"/>
</dbReference>
<accession>A0A8E2LC95</accession>
<feature type="transmembrane region" description="Helical" evidence="1">
    <location>
        <begin position="250"/>
        <end position="272"/>
    </location>
</feature>
<dbReference type="AlphaFoldDB" id="A0A8E2LC95"/>
<dbReference type="PANTHER" id="PTHR43471">
    <property type="entry name" value="ABC TRANSPORTER PERMEASE"/>
    <property type="match status" value="1"/>
</dbReference>
<feature type="transmembrane region" description="Helical" evidence="1">
    <location>
        <begin position="219"/>
        <end position="238"/>
    </location>
</feature>
<comment type="caution">
    <text evidence="2">The sequence shown here is derived from an EMBL/GenBank/DDBJ whole genome shotgun (WGS) entry which is preliminary data.</text>
</comment>
<gene>
    <name evidence="2" type="ORF">BWZ43_19265</name>
</gene>
<organism evidence="2 3">
    <name type="scientific">Heyndrickxia oleronia</name>
    <dbReference type="NCBI Taxonomy" id="38875"/>
    <lineage>
        <taxon>Bacteria</taxon>
        <taxon>Bacillati</taxon>
        <taxon>Bacillota</taxon>
        <taxon>Bacilli</taxon>
        <taxon>Bacillales</taxon>
        <taxon>Bacillaceae</taxon>
        <taxon>Heyndrickxia</taxon>
    </lineage>
</organism>
<feature type="transmembrane region" description="Helical" evidence="1">
    <location>
        <begin position="143"/>
        <end position="166"/>
    </location>
</feature>
<evidence type="ECO:0000256" key="1">
    <source>
        <dbReference type="SAM" id="Phobius"/>
    </source>
</evidence>
<dbReference type="EMBL" id="MTLA01000266">
    <property type="protein sequence ID" value="OOP66760.1"/>
    <property type="molecule type" value="Genomic_DNA"/>
</dbReference>
<keyword evidence="3" id="KW-1185">Reference proteome</keyword>
<evidence type="ECO:0000313" key="3">
    <source>
        <dbReference type="Proteomes" id="UP000189761"/>
    </source>
</evidence>